<evidence type="ECO:0000313" key="4">
    <source>
        <dbReference type="Proteomes" id="UP000282438"/>
    </source>
</evidence>
<keyword evidence="4" id="KW-1185">Reference proteome</keyword>
<dbReference type="AlphaFoldDB" id="A0A3S8ZR75"/>
<accession>A0A3S8ZR75</accession>
<keyword evidence="1" id="KW-0732">Signal</keyword>
<dbReference type="CDD" id="cd13400">
    <property type="entry name" value="LT_IagB-like"/>
    <property type="match status" value="1"/>
</dbReference>
<protein>
    <submittedName>
        <fullName evidence="3">Type III secretion system invasion protein IagB</fullName>
    </submittedName>
</protein>
<reference evidence="3 4" key="1">
    <citation type="submission" date="2018-12" db="EMBL/GenBank/DDBJ databases">
        <title>Complete genome sequence of Iodobacter sp. H11R3.</title>
        <authorList>
            <person name="Bae J.-W."/>
        </authorList>
    </citation>
    <scope>NUCLEOTIDE SEQUENCE [LARGE SCALE GENOMIC DNA]</scope>
    <source>
        <strain evidence="3 4">H11R3</strain>
    </source>
</reference>
<evidence type="ECO:0000256" key="1">
    <source>
        <dbReference type="SAM" id="SignalP"/>
    </source>
</evidence>
<dbReference type="InterPro" id="IPR008258">
    <property type="entry name" value="Transglycosylase_SLT_dom_1"/>
</dbReference>
<dbReference type="Pfam" id="PF01464">
    <property type="entry name" value="SLT"/>
    <property type="match status" value="1"/>
</dbReference>
<dbReference type="Gene3D" id="1.10.530.10">
    <property type="match status" value="1"/>
</dbReference>
<dbReference type="Proteomes" id="UP000282438">
    <property type="component" value="Chromosome"/>
</dbReference>
<dbReference type="KEGG" id="iod:EJO50_05110"/>
<dbReference type="EMBL" id="CP034433">
    <property type="protein sequence ID" value="AZN35915.1"/>
    <property type="molecule type" value="Genomic_DNA"/>
</dbReference>
<dbReference type="SUPFAM" id="SSF53955">
    <property type="entry name" value="Lysozyme-like"/>
    <property type="match status" value="1"/>
</dbReference>
<feature type="domain" description="Transglycosylase SLT" evidence="2">
    <location>
        <begin position="19"/>
        <end position="132"/>
    </location>
</feature>
<sequence>MRFFYLLLLLHSPAVLANCWERAGQSFGIEPALLYAIAQQESGLNPLAGNHNRNGSNDIGLMQINSTHLPRLNTMGIKEQHLLQDSCLSVMIGASILSDMMKRYGYSWEAVGAYNAGTGAHNHALRMHYAHQVWQRYQRLQPASNVNIRQFKSHPRID</sequence>
<dbReference type="OrthoDB" id="9808681at2"/>
<evidence type="ECO:0000259" key="2">
    <source>
        <dbReference type="Pfam" id="PF01464"/>
    </source>
</evidence>
<organism evidence="3 4">
    <name type="scientific">Iodobacter ciconiae</name>
    <dbReference type="NCBI Taxonomy" id="2496266"/>
    <lineage>
        <taxon>Bacteria</taxon>
        <taxon>Pseudomonadati</taxon>
        <taxon>Pseudomonadota</taxon>
        <taxon>Betaproteobacteria</taxon>
        <taxon>Neisseriales</taxon>
        <taxon>Chitinibacteraceae</taxon>
        <taxon>Iodobacter</taxon>
    </lineage>
</organism>
<feature type="signal peptide" evidence="1">
    <location>
        <begin position="1"/>
        <end position="17"/>
    </location>
</feature>
<name>A0A3S8ZR75_9NEIS</name>
<evidence type="ECO:0000313" key="3">
    <source>
        <dbReference type="EMBL" id="AZN35915.1"/>
    </source>
</evidence>
<proteinExistence type="predicted"/>
<gene>
    <name evidence="3" type="primary">iagB</name>
    <name evidence="3" type="ORF">EJO50_05110</name>
</gene>
<dbReference type="InterPro" id="IPR023346">
    <property type="entry name" value="Lysozyme-like_dom_sf"/>
</dbReference>
<dbReference type="RefSeq" id="WP_125972097.1">
    <property type="nucleotide sequence ID" value="NZ_CP034433.1"/>
</dbReference>
<dbReference type="NCBIfam" id="NF011856">
    <property type="entry name" value="PRK15328.1"/>
    <property type="match status" value="1"/>
</dbReference>
<feature type="chain" id="PRO_5019099010" evidence="1">
    <location>
        <begin position="18"/>
        <end position="158"/>
    </location>
</feature>